<comment type="caution">
    <text evidence="1">The sequence shown here is derived from an EMBL/GenBank/DDBJ whole genome shotgun (WGS) entry which is preliminary data.</text>
</comment>
<feature type="non-terminal residue" evidence="1">
    <location>
        <position position="59"/>
    </location>
</feature>
<accession>A0A8J4U7R7</accession>
<protein>
    <submittedName>
        <fullName evidence="1">Ribonuclease 3</fullName>
    </submittedName>
</protein>
<gene>
    <name evidence="1" type="primary">rnc</name>
    <name evidence="1" type="ORF">DAT39_001861</name>
</gene>
<dbReference type="EMBL" id="QNUK01000013">
    <property type="protein sequence ID" value="KAF5908410.1"/>
    <property type="molecule type" value="Genomic_DNA"/>
</dbReference>
<sequence>MAECRGDITYQIQVGQFPSCAAQAVGDIAKLTPQLAATTSPVKVGKELCCTGCGLMLLP</sequence>
<keyword evidence="2" id="KW-1185">Reference proteome</keyword>
<evidence type="ECO:0000313" key="2">
    <source>
        <dbReference type="Proteomes" id="UP000727407"/>
    </source>
</evidence>
<organism evidence="1 2">
    <name type="scientific">Clarias magur</name>
    <name type="common">Asian catfish</name>
    <name type="synonym">Macropteronotus magur</name>
    <dbReference type="NCBI Taxonomy" id="1594786"/>
    <lineage>
        <taxon>Eukaryota</taxon>
        <taxon>Metazoa</taxon>
        <taxon>Chordata</taxon>
        <taxon>Craniata</taxon>
        <taxon>Vertebrata</taxon>
        <taxon>Euteleostomi</taxon>
        <taxon>Actinopterygii</taxon>
        <taxon>Neopterygii</taxon>
        <taxon>Teleostei</taxon>
        <taxon>Ostariophysi</taxon>
        <taxon>Siluriformes</taxon>
        <taxon>Clariidae</taxon>
        <taxon>Clarias</taxon>
    </lineage>
</organism>
<evidence type="ECO:0000313" key="1">
    <source>
        <dbReference type="EMBL" id="KAF5908410.1"/>
    </source>
</evidence>
<proteinExistence type="predicted"/>
<dbReference type="AlphaFoldDB" id="A0A8J4U7R7"/>
<dbReference type="Proteomes" id="UP000727407">
    <property type="component" value="Unassembled WGS sequence"/>
</dbReference>
<reference evidence="1" key="1">
    <citation type="submission" date="2020-07" db="EMBL/GenBank/DDBJ databases">
        <title>Clarias magur genome sequencing, assembly and annotation.</title>
        <authorList>
            <person name="Kushwaha B."/>
            <person name="Kumar R."/>
            <person name="Das P."/>
            <person name="Joshi C.G."/>
            <person name="Kumar D."/>
            <person name="Nagpure N.S."/>
            <person name="Pandey M."/>
            <person name="Agarwal S."/>
            <person name="Srivastava S."/>
            <person name="Singh M."/>
            <person name="Sahoo L."/>
            <person name="Jayasankar P."/>
            <person name="Meher P.K."/>
            <person name="Koringa P.G."/>
            <person name="Iquebal M.A."/>
            <person name="Das S.P."/>
            <person name="Bit A."/>
            <person name="Patnaik S."/>
            <person name="Patel N."/>
            <person name="Shah T.M."/>
            <person name="Hinsu A."/>
            <person name="Jena J.K."/>
        </authorList>
    </citation>
    <scope>NUCLEOTIDE SEQUENCE</scope>
    <source>
        <strain evidence="1">CIFAMagur01</strain>
        <tissue evidence="1">Testis</tissue>
    </source>
</reference>
<name>A0A8J4U7R7_CLAMG</name>